<dbReference type="SUPFAM" id="SSF49899">
    <property type="entry name" value="Concanavalin A-like lectins/glucanases"/>
    <property type="match status" value="1"/>
</dbReference>
<reference evidence="3 4" key="1">
    <citation type="submission" date="2019-01" db="EMBL/GenBank/DDBJ databases">
        <authorList>
            <person name="Ferrante I. M."/>
        </authorList>
    </citation>
    <scope>NUCLEOTIDE SEQUENCE [LARGE SCALE GENOMIC DNA]</scope>
    <source>
        <strain evidence="3 4">B856</strain>
    </source>
</reference>
<dbReference type="SUPFAM" id="SSF81383">
    <property type="entry name" value="F-box domain"/>
    <property type="match status" value="1"/>
</dbReference>
<dbReference type="InterPro" id="IPR001870">
    <property type="entry name" value="B30.2/SPRY"/>
</dbReference>
<dbReference type="PANTHER" id="PTHR12864">
    <property type="entry name" value="RAN BINDING PROTEIN 9-RELATED"/>
    <property type="match status" value="1"/>
</dbReference>
<dbReference type="SMART" id="SM00449">
    <property type="entry name" value="SPRY"/>
    <property type="match status" value="1"/>
</dbReference>
<dbReference type="InterPro" id="IPR003877">
    <property type="entry name" value="SPRY_dom"/>
</dbReference>
<feature type="domain" description="B30.2/SPRY" evidence="2">
    <location>
        <begin position="401"/>
        <end position="599"/>
    </location>
</feature>
<dbReference type="Pfam" id="PF00622">
    <property type="entry name" value="SPRY"/>
    <property type="match status" value="1"/>
</dbReference>
<protein>
    <recommendedName>
        <fullName evidence="2">B30.2/SPRY domain-containing protein</fullName>
    </recommendedName>
</protein>
<feature type="compositionally biased region" description="Low complexity" evidence="1">
    <location>
        <begin position="403"/>
        <end position="416"/>
    </location>
</feature>
<feature type="region of interest" description="Disordered" evidence="1">
    <location>
        <begin position="396"/>
        <end position="419"/>
    </location>
</feature>
<evidence type="ECO:0000256" key="1">
    <source>
        <dbReference type="SAM" id="MobiDB-lite"/>
    </source>
</evidence>
<dbReference type="InterPro" id="IPR043136">
    <property type="entry name" value="B30.2/SPRY_sf"/>
</dbReference>
<feature type="compositionally biased region" description="Basic residues" evidence="1">
    <location>
        <begin position="93"/>
        <end position="102"/>
    </location>
</feature>
<dbReference type="Gene3D" id="2.60.120.920">
    <property type="match status" value="1"/>
</dbReference>
<dbReference type="InterPro" id="IPR036047">
    <property type="entry name" value="F-box-like_dom_sf"/>
</dbReference>
<feature type="region of interest" description="Disordered" evidence="1">
    <location>
        <begin position="85"/>
        <end position="115"/>
    </location>
</feature>
<accession>A0A448ZH38</accession>
<proteinExistence type="predicted"/>
<evidence type="ECO:0000313" key="3">
    <source>
        <dbReference type="EMBL" id="VEU41360.1"/>
    </source>
</evidence>
<feature type="region of interest" description="Disordered" evidence="1">
    <location>
        <begin position="642"/>
        <end position="674"/>
    </location>
</feature>
<keyword evidence="4" id="KW-1185">Reference proteome</keyword>
<dbReference type="PROSITE" id="PS50188">
    <property type="entry name" value="B302_SPRY"/>
    <property type="match status" value="1"/>
</dbReference>
<dbReference type="OrthoDB" id="258495at2759"/>
<organism evidence="3 4">
    <name type="scientific">Pseudo-nitzschia multistriata</name>
    <dbReference type="NCBI Taxonomy" id="183589"/>
    <lineage>
        <taxon>Eukaryota</taxon>
        <taxon>Sar</taxon>
        <taxon>Stramenopiles</taxon>
        <taxon>Ochrophyta</taxon>
        <taxon>Bacillariophyta</taxon>
        <taxon>Bacillariophyceae</taxon>
        <taxon>Bacillariophycidae</taxon>
        <taxon>Bacillariales</taxon>
        <taxon>Bacillariaceae</taxon>
        <taxon>Pseudo-nitzschia</taxon>
    </lineage>
</organism>
<feature type="compositionally biased region" description="Basic residues" evidence="1">
    <location>
        <begin position="658"/>
        <end position="674"/>
    </location>
</feature>
<dbReference type="Gene3D" id="1.20.1280.50">
    <property type="match status" value="1"/>
</dbReference>
<sequence>MRRVSSRQRLVSWDAFDATAVSDSGSGNDSSVGGFEEDDRSCASGYETAYSRSYHSSMALNMLCEGNLYISNSIDNTNSMEEITGIDATTELRRRKRDRKSSRSSPTERANSSKMVETPKTFVFTTLSTSKSPKLVPSHSWETGKPPPPSSVGFDDMISDLHLKIFSFLDLSSLRSAMYSSRHYRNLIISNDARNSLWMDHCEKIWHISEFMEESGQNQYHFQPHPKFTDNFHLPIAAHTSTVTNSTGFETDPVDTTNISLLLSLTPKDFPTCVDKDALKSRMQLSGTIRQTIPVDRQDDEDQQVQYYKEQSTGRSLIRYTGYVGQGDRCIRSNRPIPRPSQRARLNETFESAKDINEINSSRSLMNSIGPSFLHIDDSHHPLLYSLLQKCSSKAMKGDGMKSSKSSSSSNSSVLSPPSPSLAWTPFVVPFVDKSSSDDNSTFLNVTPRFISYYEVSILKQDGGENQADFPAERMVPPPLHRRSNMDCVAVGLGTKDFNNRTRMPGWDRQSFGYHGDDGGIFHASGGMLKQYGPKFGPGDTVGCGVDYISKGIFFTYNGKFLGYAWNNVSDDILNNDLYPVVGLDTNFAVHLNWGTSGPFEFDLSKFIKKHEVAVMATYSLDGCSCLCPRDTTVTGATAAETDSSTKKVARSFSGRSTSRRHRKGFIGKRNQSR</sequence>
<dbReference type="InterPro" id="IPR050618">
    <property type="entry name" value="Ubq-SigPath_Reg"/>
</dbReference>
<evidence type="ECO:0000313" key="4">
    <source>
        <dbReference type="Proteomes" id="UP000291116"/>
    </source>
</evidence>
<dbReference type="EMBL" id="CAACVS010000346">
    <property type="protein sequence ID" value="VEU41360.1"/>
    <property type="molecule type" value="Genomic_DNA"/>
</dbReference>
<gene>
    <name evidence="3" type="ORF">PSNMU_V1.4_AUG-EV-PASAV3_0082820</name>
</gene>
<dbReference type="Proteomes" id="UP000291116">
    <property type="component" value="Unassembled WGS sequence"/>
</dbReference>
<dbReference type="InterPro" id="IPR013320">
    <property type="entry name" value="ConA-like_dom_sf"/>
</dbReference>
<dbReference type="AlphaFoldDB" id="A0A448ZH38"/>
<evidence type="ECO:0000259" key="2">
    <source>
        <dbReference type="PROSITE" id="PS50188"/>
    </source>
</evidence>
<name>A0A448ZH38_9STRA</name>